<organism evidence="1 2">
    <name type="scientific">Spiroplasma tabanidicola</name>
    <dbReference type="NCBI Taxonomy" id="324079"/>
    <lineage>
        <taxon>Bacteria</taxon>
        <taxon>Bacillati</taxon>
        <taxon>Mycoplasmatota</taxon>
        <taxon>Mollicutes</taxon>
        <taxon>Entomoplasmatales</taxon>
        <taxon>Spiroplasmataceae</taxon>
        <taxon>Spiroplasma</taxon>
    </lineage>
</organism>
<evidence type="ECO:0000313" key="1">
    <source>
        <dbReference type="EMBL" id="QGS51595.1"/>
    </source>
</evidence>
<dbReference type="Proteomes" id="UP000424468">
    <property type="component" value="Chromosome"/>
</dbReference>
<keyword evidence="2" id="KW-1185">Reference proteome</keyword>
<dbReference type="RefSeq" id="WP_156005722.1">
    <property type="nucleotide sequence ID" value="NZ_CP046276.1"/>
</dbReference>
<gene>
    <name evidence="1" type="ORF">STABA_v1c02280</name>
</gene>
<dbReference type="OrthoDB" id="9840438at2"/>
<sequence length="131" mass="16170">MLKFVITKESMDLINKKQKFILLRKYGKNFIELYIQFKSLREIKVELESQNDQEKKVVTLVGYEGLELYDEKNRVVKALERRFAKDKKQWYEVELFANWLPKDKHKLEEYIEWLNIYFNDSKFILIYYIKK</sequence>
<name>A0A6I6C9J4_9MOLU</name>
<reference evidence="1 2" key="1">
    <citation type="submission" date="2019-11" db="EMBL/GenBank/DDBJ databases">
        <title>Complete genome sequence of Spiroplasma tabanidicola TAUS-1 (DSM 22603).</title>
        <authorList>
            <person name="Huang C.-T."/>
            <person name="Lin Y.-C."/>
            <person name="Kuo C.-H."/>
        </authorList>
    </citation>
    <scope>NUCLEOTIDE SEQUENCE [LARGE SCALE GENOMIC DNA]</scope>
    <source>
        <strain evidence="1 2">TAUS-1</strain>
    </source>
</reference>
<dbReference type="AlphaFoldDB" id="A0A6I6C9J4"/>
<dbReference type="EMBL" id="CP046276">
    <property type="protein sequence ID" value="QGS51595.1"/>
    <property type="molecule type" value="Genomic_DNA"/>
</dbReference>
<proteinExistence type="predicted"/>
<accession>A0A6I6C9J4</accession>
<dbReference type="KEGG" id="stab:STABA_v1c02280"/>
<evidence type="ECO:0000313" key="2">
    <source>
        <dbReference type="Proteomes" id="UP000424468"/>
    </source>
</evidence>
<protein>
    <submittedName>
        <fullName evidence="1">Uncharacterized protein</fullName>
    </submittedName>
</protein>